<dbReference type="Proteomes" id="UP000231407">
    <property type="component" value="Unassembled WGS sequence"/>
</dbReference>
<dbReference type="PROSITE" id="PS00216">
    <property type="entry name" value="SUGAR_TRANSPORT_1"/>
    <property type="match status" value="1"/>
</dbReference>
<protein>
    <recommendedName>
        <fullName evidence="6">Major facilitator superfamily (MFS) profile domain-containing protein</fullName>
    </recommendedName>
</protein>
<feature type="transmembrane region" description="Helical" evidence="5">
    <location>
        <begin position="12"/>
        <end position="31"/>
    </location>
</feature>
<dbReference type="InterPro" id="IPR005829">
    <property type="entry name" value="Sugar_transporter_CS"/>
</dbReference>
<evidence type="ECO:0000256" key="1">
    <source>
        <dbReference type="ARBA" id="ARBA00004141"/>
    </source>
</evidence>
<gene>
    <name evidence="7" type="ORF">COS78_04025</name>
</gene>
<accession>A0A2M7AR78</accession>
<feature type="transmembrane region" description="Helical" evidence="5">
    <location>
        <begin position="69"/>
        <end position="87"/>
    </location>
</feature>
<dbReference type="PROSITE" id="PS50850">
    <property type="entry name" value="MFS"/>
    <property type="match status" value="1"/>
</dbReference>
<evidence type="ECO:0000259" key="6">
    <source>
        <dbReference type="PROSITE" id="PS50850"/>
    </source>
</evidence>
<proteinExistence type="predicted"/>
<dbReference type="InterPro" id="IPR053160">
    <property type="entry name" value="MFS_DHA3_Transporter"/>
</dbReference>
<evidence type="ECO:0000313" key="7">
    <source>
        <dbReference type="EMBL" id="PIU73071.1"/>
    </source>
</evidence>
<dbReference type="PANTHER" id="PTHR23530">
    <property type="entry name" value="TRANSPORT PROTEIN-RELATED"/>
    <property type="match status" value="1"/>
</dbReference>
<sequence length="156" mass="16663">MDFSRNIKILTWQGFLVGFNLWAPIMAIYFAKVTGSYVLSLSVFSIAMISSAVFEIPTGVFSDLIGRRYTTILSGLFLALMGVAYAVGLNYGWLVVGAILEGLARALNSGNNDALLYDSLNKSDRKEELEKYMGHIGAAEQGASGVAAILGGILAA</sequence>
<dbReference type="Pfam" id="PF07690">
    <property type="entry name" value="MFS_1"/>
    <property type="match status" value="1"/>
</dbReference>
<dbReference type="PANTHER" id="PTHR23530:SF1">
    <property type="entry name" value="PERMEASE, MAJOR FACILITATOR SUPERFAMILY-RELATED"/>
    <property type="match status" value="1"/>
</dbReference>
<name>A0A2M7AR78_9BACT</name>
<comment type="caution">
    <text evidence="7">The sequence shown here is derived from an EMBL/GenBank/DDBJ whole genome shotgun (WGS) entry which is preliminary data.</text>
</comment>
<comment type="subcellular location">
    <subcellularLocation>
        <location evidence="1">Membrane</location>
        <topology evidence="1">Multi-pass membrane protein</topology>
    </subcellularLocation>
</comment>
<evidence type="ECO:0000256" key="3">
    <source>
        <dbReference type="ARBA" id="ARBA00022989"/>
    </source>
</evidence>
<keyword evidence="3 5" id="KW-1133">Transmembrane helix</keyword>
<evidence type="ECO:0000256" key="4">
    <source>
        <dbReference type="ARBA" id="ARBA00023136"/>
    </source>
</evidence>
<reference evidence="8" key="1">
    <citation type="submission" date="2017-09" db="EMBL/GenBank/DDBJ databases">
        <title>Depth-based differentiation of microbial function through sediment-hosted aquifers and enrichment of novel symbionts in the deep terrestrial subsurface.</title>
        <authorList>
            <person name="Probst A.J."/>
            <person name="Ladd B."/>
            <person name="Jarett J.K."/>
            <person name="Geller-Mcgrath D.E."/>
            <person name="Sieber C.M.K."/>
            <person name="Emerson J.B."/>
            <person name="Anantharaman K."/>
            <person name="Thomas B.C."/>
            <person name="Malmstrom R."/>
            <person name="Stieglmeier M."/>
            <person name="Klingl A."/>
            <person name="Woyke T."/>
            <person name="Ryan C.M."/>
            <person name="Banfield J.F."/>
        </authorList>
    </citation>
    <scope>NUCLEOTIDE SEQUENCE [LARGE SCALE GENOMIC DNA]</scope>
</reference>
<dbReference type="GO" id="GO:0016020">
    <property type="term" value="C:membrane"/>
    <property type="evidence" value="ECO:0007669"/>
    <property type="project" value="UniProtKB-SubCell"/>
</dbReference>
<dbReference type="InterPro" id="IPR020846">
    <property type="entry name" value="MFS_dom"/>
</dbReference>
<evidence type="ECO:0000313" key="8">
    <source>
        <dbReference type="Proteomes" id="UP000231407"/>
    </source>
</evidence>
<keyword evidence="2 5" id="KW-0812">Transmembrane</keyword>
<dbReference type="InterPro" id="IPR036259">
    <property type="entry name" value="MFS_trans_sf"/>
</dbReference>
<feature type="non-terminal residue" evidence="7">
    <location>
        <position position="156"/>
    </location>
</feature>
<evidence type="ECO:0000256" key="2">
    <source>
        <dbReference type="ARBA" id="ARBA00022692"/>
    </source>
</evidence>
<dbReference type="SUPFAM" id="SSF103473">
    <property type="entry name" value="MFS general substrate transporter"/>
    <property type="match status" value="1"/>
</dbReference>
<dbReference type="InterPro" id="IPR011701">
    <property type="entry name" value="MFS"/>
</dbReference>
<feature type="transmembrane region" description="Helical" evidence="5">
    <location>
        <begin position="37"/>
        <end position="57"/>
    </location>
</feature>
<keyword evidence="4 5" id="KW-0472">Membrane</keyword>
<dbReference type="AlphaFoldDB" id="A0A2M7AR78"/>
<dbReference type="Gene3D" id="1.20.1250.20">
    <property type="entry name" value="MFS general substrate transporter like domains"/>
    <property type="match status" value="1"/>
</dbReference>
<feature type="domain" description="Major facilitator superfamily (MFS) profile" evidence="6">
    <location>
        <begin position="1"/>
        <end position="156"/>
    </location>
</feature>
<dbReference type="GO" id="GO:0022857">
    <property type="term" value="F:transmembrane transporter activity"/>
    <property type="evidence" value="ECO:0007669"/>
    <property type="project" value="InterPro"/>
</dbReference>
<evidence type="ECO:0000256" key="5">
    <source>
        <dbReference type="SAM" id="Phobius"/>
    </source>
</evidence>
<organism evidence="7 8">
    <name type="scientific">Candidatus Shapirobacteria bacterium CG06_land_8_20_14_3_00_40_12</name>
    <dbReference type="NCBI Taxonomy" id="1974881"/>
    <lineage>
        <taxon>Bacteria</taxon>
        <taxon>Candidatus Shapironibacteriota</taxon>
    </lineage>
</organism>
<dbReference type="EMBL" id="PEWA01000055">
    <property type="protein sequence ID" value="PIU73071.1"/>
    <property type="molecule type" value="Genomic_DNA"/>
</dbReference>